<protein>
    <submittedName>
        <fullName evidence="2">Uncharacterized protein</fullName>
    </submittedName>
</protein>
<gene>
    <name evidence="2" type="ORF">EYF80_061880</name>
</gene>
<reference evidence="2 3" key="1">
    <citation type="submission" date="2019-03" db="EMBL/GenBank/DDBJ databases">
        <title>First draft genome of Liparis tanakae, snailfish: a comprehensive survey of snailfish specific genes.</title>
        <authorList>
            <person name="Kim W."/>
            <person name="Song I."/>
            <person name="Jeong J.-H."/>
            <person name="Kim D."/>
            <person name="Kim S."/>
            <person name="Ryu S."/>
            <person name="Song J.Y."/>
            <person name="Lee S.K."/>
        </authorList>
    </citation>
    <scope>NUCLEOTIDE SEQUENCE [LARGE SCALE GENOMIC DNA]</scope>
    <source>
        <tissue evidence="2">Muscle</tissue>
    </source>
</reference>
<dbReference type="Proteomes" id="UP000314294">
    <property type="component" value="Unassembled WGS sequence"/>
</dbReference>
<comment type="caution">
    <text evidence="2">The sequence shown here is derived from an EMBL/GenBank/DDBJ whole genome shotgun (WGS) entry which is preliminary data.</text>
</comment>
<accession>A0A4Z2EHY7</accession>
<name>A0A4Z2EHY7_9TELE</name>
<proteinExistence type="predicted"/>
<keyword evidence="3" id="KW-1185">Reference proteome</keyword>
<organism evidence="2 3">
    <name type="scientific">Liparis tanakae</name>
    <name type="common">Tanaka's snailfish</name>
    <dbReference type="NCBI Taxonomy" id="230148"/>
    <lineage>
        <taxon>Eukaryota</taxon>
        <taxon>Metazoa</taxon>
        <taxon>Chordata</taxon>
        <taxon>Craniata</taxon>
        <taxon>Vertebrata</taxon>
        <taxon>Euteleostomi</taxon>
        <taxon>Actinopterygii</taxon>
        <taxon>Neopterygii</taxon>
        <taxon>Teleostei</taxon>
        <taxon>Neoteleostei</taxon>
        <taxon>Acanthomorphata</taxon>
        <taxon>Eupercaria</taxon>
        <taxon>Perciformes</taxon>
        <taxon>Cottioidei</taxon>
        <taxon>Cottales</taxon>
        <taxon>Liparidae</taxon>
        <taxon>Liparis</taxon>
    </lineage>
</organism>
<evidence type="ECO:0000256" key="1">
    <source>
        <dbReference type="SAM" id="MobiDB-lite"/>
    </source>
</evidence>
<evidence type="ECO:0000313" key="2">
    <source>
        <dbReference type="EMBL" id="TNN27972.1"/>
    </source>
</evidence>
<feature type="region of interest" description="Disordered" evidence="1">
    <location>
        <begin position="85"/>
        <end position="111"/>
    </location>
</feature>
<dbReference type="EMBL" id="SRLO01007475">
    <property type="protein sequence ID" value="TNN27972.1"/>
    <property type="molecule type" value="Genomic_DNA"/>
</dbReference>
<dbReference type="AlphaFoldDB" id="A0A4Z2EHY7"/>
<sequence length="111" mass="11758">MDGDPTRAAPSCLNESNSLLLLQPVAPPPGLRRSPDWPRLGSIHLNLFSLVGRGSGFLVVTCSARRRLFDRSVHHHPGVQSVTAVRCSTPDGASSLPEEPAGCLIDSSSFG</sequence>
<evidence type="ECO:0000313" key="3">
    <source>
        <dbReference type="Proteomes" id="UP000314294"/>
    </source>
</evidence>